<reference evidence="1" key="1">
    <citation type="submission" date="2025-08" db="UniProtKB">
        <authorList>
            <consortium name="Ensembl"/>
        </authorList>
    </citation>
    <scope>IDENTIFICATION</scope>
</reference>
<accession>A0A3B3QAV2</accession>
<protein>
    <submittedName>
        <fullName evidence="1">Uncharacterized protein</fullName>
    </submittedName>
</protein>
<dbReference type="Ensembl" id="ENSPKIT00000027257.1">
    <property type="protein sequence ID" value="ENSPKIP00000003298.1"/>
    <property type="gene ID" value="ENSPKIG00000020864.1"/>
</dbReference>
<organism evidence="1 2">
    <name type="scientific">Paramormyrops kingsleyae</name>
    <dbReference type="NCBI Taxonomy" id="1676925"/>
    <lineage>
        <taxon>Eukaryota</taxon>
        <taxon>Metazoa</taxon>
        <taxon>Chordata</taxon>
        <taxon>Craniata</taxon>
        <taxon>Vertebrata</taxon>
        <taxon>Euteleostomi</taxon>
        <taxon>Actinopterygii</taxon>
        <taxon>Neopterygii</taxon>
        <taxon>Teleostei</taxon>
        <taxon>Osteoglossocephala</taxon>
        <taxon>Osteoglossomorpha</taxon>
        <taxon>Osteoglossiformes</taxon>
        <taxon>Mormyridae</taxon>
        <taxon>Paramormyrops</taxon>
    </lineage>
</organism>
<evidence type="ECO:0000313" key="2">
    <source>
        <dbReference type="Proteomes" id="UP000261540"/>
    </source>
</evidence>
<reference evidence="1" key="2">
    <citation type="submission" date="2025-09" db="UniProtKB">
        <authorList>
            <consortium name="Ensembl"/>
        </authorList>
    </citation>
    <scope>IDENTIFICATION</scope>
</reference>
<proteinExistence type="predicted"/>
<keyword evidence="2" id="KW-1185">Reference proteome</keyword>
<evidence type="ECO:0000313" key="1">
    <source>
        <dbReference type="Ensembl" id="ENSPKIP00000003298.1"/>
    </source>
</evidence>
<name>A0A3B3QAV2_9TELE</name>
<dbReference type="Proteomes" id="UP000261540">
    <property type="component" value="Unplaced"/>
</dbReference>
<dbReference type="AlphaFoldDB" id="A0A3B3QAV2"/>
<sequence length="90" mass="9601">IKGLLGPSIHHATASPVGGVTEIREPLPGSTGPKTEDTNCYVRYPITPLLHPGTLDTLAHDFPAAPVSERHGQLMAAVPKAFVIQRPRKC</sequence>
<dbReference type="GeneTree" id="ENSGT00940000181221"/>